<dbReference type="Proteomes" id="UP000000845">
    <property type="component" value="Plasmid pSTERM01"/>
</dbReference>
<reference evidence="2 3" key="1">
    <citation type="journal article" date="2010" name="Stand. Genomic Sci.">
        <title>Complete genome sequence of Sebaldella termitidis type strain (NCTC 11300).</title>
        <authorList>
            <person name="Harmon-Smith M."/>
            <person name="Celia L."/>
            <person name="Chertkov O."/>
            <person name="Lapidus A."/>
            <person name="Copeland A."/>
            <person name="Glavina Del Rio T."/>
            <person name="Nolan M."/>
            <person name="Lucas S."/>
            <person name="Tice H."/>
            <person name="Cheng J.F."/>
            <person name="Han C."/>
            <person name="Detter J.C."/>
            <person name="Bruce D."/>
            <person name="Goodwin L."/>
            <person name="Pitluck S."/>
            <person name="Pati A."/>
            <person name="Liolios K."/>
            <person name="Ivanova N."/>
            <person name="Mavromatis K."/>
            <person name="Mikhailova N."/>
            <person name="Chen A."/>
            <person name="Palaniappan K."/>
            <person name="Land M."/>
            <person name="Hauser L."/>
            <person name="Chang Y.J."/>
            <person name="Jeffries C.D."/>
            <person name="Brettin T."/>
            <person name="Goker M."/>
            <person name="Beck B."/>
            <person name="Bristow J."/>
            <person name="Eisen J.A."/>
            <person name="Markowitz V."/>
            <person name="Hugenholtz P."/>
            <person name="Kyrpides N.C."/>
            <person name="Klenk H.P."/>
            <person name="Chen F."/>
        </authorList>
    </citation>
    <scope>NUCLEOTIDE SEQUENCE [LARGE SCALE GENOMIC DNA]</scope>
    <source>
        <strain evidence="3">ATCC 33386 / NCTC 11300</strain>
        <plasmid evidence="3">Plasmid pSTERM01</plasmid>
    </source>
</reference>
<sequence length="202" mass="23646">MARKTFISYKYSEACDLRDKILDSLGEDAKYYNGETSDSPDLTDKKTETIKEILKDMIYGTSVLIVILSPKIKESEWIDWELEYSLKEIKREDRTSKSNGIVAVVMKYNKSYDWFITNSENCHGTSTLKYDDSKLYSIISENHFNSIPPKYHCSECKTYEADLGSYISYIKEDDFLLDPNKYIEKAYEKSNRLSDFKLKKQK</sequence>
<geneLocation type="plasmid" evidence="2 3">
    <name>pSTERM01</name>
</geneLocation>
<dbReference type="SUPFAM" id="SSF52200">
    <property type="entry name" value="Toll/Interleukin receptor TIR domain"/>
    <property type="match status" value="1"/>
</dbReference>
<name>D1AS19_SEBTE</name>
<evidence type="ECO:0000313" key="2">
    <source>
        <dbReference type="EMBL" id="ACZ11006.1"/>
    </source>
</evidence>
<organism evidence="2 3">
    <name type="scientific">Sebaldella termitidis (strain ATCC 33386 / NCTC 11300)</name>
    <dbReference type="NCBI Taxonomy" id="526218"/>
    <lineage>
        <taxon>Bacteria</taxon>
        <taxon>Fusobacteriati</taxon>
        <taxon>Fusobacteriota</taxon>
        <taxon>Fusobacteriia</taxon>
        <taxon>Fusobacteriales</taxon>
        <taxon>Leptotrichiaceae</taxon>
        <taxon>Sebaldella</taxon>
    </lineage>
</organism>
<feature type="domain" description="Thoeris protein ThsB TIR-like" evidence="1">
    <location>
        <begin position="6"/>
        <end position="110"/>
    </location>
</feature>
<dbReference type="Pfam" id="PF08937">
    <property type="entry name" value="ThsB_TIR"/>
    <property type="match status" value="1"/>
</dbReference>
<keyword evidence="2" id="KW-0614">Plasmid</keyword>
<evidence type="ECO:0000259" key="1">
    <source>
        <dbReference type="Pfam" id="PF08937"/>
    </source>
</evidence>
<evidence type="ECO:0000313" key="3">
    <source>
        <dbReference type="Proteomes" id="UP000000845"/>
    </source>
</evidence>
<dbReference type="HOGENOM" id="CLU_105336_0_0_0"/>
<accession>D1AS19</accession>
<dbReference type="Gene3D" id="3.40.50.10140">
    <property type="entry name" value="Toll/interleukin-1 receptor homology (TIR) domain"/>
    <property type="match status" value="1"/>
</dbReference>
<protein>
    <recommendedName>
        <fullName evidence="1">Thoeris protein ThsB TIR-like domain-containing protein</fullName>
    </recommendedName>
</protein>
<dbReference type="InterPro" id="IPR035897">
    <property type="entry name" value="Toll_tir_struct_dom_sf"/>
</dbReference>
<keyword evidence="3" id="KW-1185">Reference proteome</keyword>
<dbReference type="RefSeq" id="WP_012863581.1">
    <property type="nucleotide sequence ID" value="NC_013518.1"/>
</dbReference>
<dbReference type="InterPro" id="IPR015032">
    <property type="entry name" value="ThsB__TIR-like_domain"/>
</dbReference>
<dbReference type="EMBL" id="CP001740">
    <property type="protein sequence ID" value="ACZ11006.1"/>
    <property type="molecule type" value="Genomic_DNA"/>
</dbReference>
<dbReference type="KEGG" id="str:Sterm_4174"/>
<proteinExistence type="predicted"/>
<gene>
    <name evidence="2" type="ORF">Sterm_4174</name>
</gene>
<dbReference type="AlphaFoldDB" id="D1AS19"/>